<evidence type="ECO:0008006" key="3">
    <source>
        <dbReference type="Google" id="ProtNLM"/>
    </source>
</evidence>
<proteinExistence type="predicted"/>
<evidence type="ECO:0000313" key="2">
    <source>
        <dbReference type="Proteomes" id="UP000001203"/>
    </source>
</evidence>
<gene>
    <name evidence="1" type="ordered locus">cce_3108</name>
</gene>
<dbReference type="KEGG" id="cyt:cce_3108"/>
<dbReference type="InterPro" id="IPR038573">
    <property type="entry name" value="BrnT_sf"/>
</dbReference>
<keyword evidence="2" id="KW-1185">Reference proteome</keyword>
<dbReference type="HOGENOM" id="CLU_149290_3_1_3"/>
<dbReference type="EMBL" id="CP000806">
    <property type="protein sequence ID" value="ACB52456.1"/>
    <property type="molecule type" value="Genomic_DNA"/>
</dbReference>
<dbReference type="RefSeq" id="WP_009547430.1">
    <property type="nucleotide sequence ID" value="NC_010546.1"/>
</dbReference>
<dbReference type="AlphaFoldDB" id="B1WWY7"/>
<dbReference type="eggNOG" id="COG2929">
    <property type="taxonomic scope" value="Bacteria"/>
</dbReference>
<dbReference type="Pfam" id="PF04365">
    <property type="entry name" value="BrnT_toxin"/>
    <property type="match status" value="1"/>
</dbReference>
<evidence type="ECO:0000313" key="1">
    <source>
        <dbReference type="EMBL" id="ACB52456.1"/>
    </source>
</evidence>
<sequence>MQLYEIIWKDQFIEKLAVKHGVRTDEVEEVLFSRSHVRKAQKGRIKGEDLYVAYGQTNAGRYLIIFFVRKNKTSALPISARDMTQSERRYYEQQT</sequence>
<dbReference type="InterPro" id="IPR007460">
    <property type="entry name" value="BrnT_toxin"/>
</dbReference>
<dbReference type="STRING" id="43989.cce_3108"/>
<organism evidence="1 2">
    <name type="scientific">Crocosphaera subtropica (strain ATCC 51142 / BH68)</name>
    <name type="common">Cyanothece sp. (strain ATCC 51142)</name>
    <dbReference type="NCBI Taxonomy" id="43989"/>
    <lineage>
        <taxon>Bacteria</taxon>
        <taxon>Bacillati</taxon>
        <taxon>Cyanobacteriota</taxon>
        <taxon>Cyanophyceae</taxon>
        <taxon>Oscillatoriophycideae</taxon>
        <taxon>Chroococcales</taxon>
        <taxon>Aphanothecaceae</taxon>
        <taxon>Crocosphaera</taxon>
        <taxon>Crocosphaera subtropica</taxon>
    </lineage>
</organism>
<protein>
    <recommendedName>
        <fullName evidence="3">BrnT family toxin</fullName>
    </recommendedName>
</protein>
<reference evidence="1 2" key="1">
    <citation type="journal article" date="2008" name="Proc. Natl. Acad. Sci. U.S.A.">
        <title>The genome of Cyanothece 51142, a unicellular diazotrophic cyanobacterium important in the marine nitrogen cycle.</title>
        <authorList>
            <person name="Welsh E.A."/>
            <person name="Liberton M."/>
            <person name="Stoeckel J."/>
            <person name="Loh T."/>
            <person name="Elvitigala T."/>
            <person name="Wang C."/>
            <person name="Wollam A."/>
            <person name="Fulton R.S."/>
            <person name="Clifton S.W."/>
            <person name="Jacobs J.M."/>
            <person name="Aurora R."/>
            <person name="Ghosh B.K."/>
            <person name="Sherman L.A."/>
            <person name="Smith R.D."/>
            <person name="Wilson R.K."/>
            <person name="Pakrasi H.B."/>
        </authorList>
    </citation>
    <scope>NUCLEOTIDE SEQUENCE [LARGE SCALE GENOMIC DNA]</scope>
    <source>
        <strain evidence="2">ATCC 51142 / BH68</strain>
    </source>
</reference>
<accession>B1WWY7</accession>
<name>B1WWY7_CROS5</name>
<dbReference type="Proteomes" id="UP000001203">
    <property type="component" value="Chromosome circular"/>
</dbReference>
<dbReference type="OrthoDB" id="1808578at2"/>
<dbReference type="Gene3D" id="3.10.450.530">
    <property type="entry name" value="Ribonuclease toxin, BrnT, of type II toxin-antitoxin system"/>
    <property type="match status" value="1"/>
</dbReference>